<keyword evidence="3" id="KW-1185">Reference proteome</keyword>
<gene>
    <name evidence="2" type="ORF">CDO81_08500</name>
</gene>
<organism evidence="2 3">
    <name type="scientific">Roseateles puraquae</name>
    <dbReference type="NCBI Taxonomy" id="431059"/>
    <lineage>
        <taxon>Bacteria</taxon>
        <taxon>Pseudomonadati</taxon>
        <taxon>Pseudomonadota</taxon>
        <taxon>Betaproteobacteria</taxon>
        <taxon>Burkholderiales</taxon>
        <taxon>Sphaerotilaceae</taxon>
        <taxon>Roseateles</taxon>
    </lineage>
</organism>
<comment type="caution">
    <text evidence="2">The sequence shown here is derived from an EMBL/GenBank/DDBJ whole genome shotgun (WGS) entry which is preliminary data.</text>
</comment>
<dbReference type="OrthoDB" id="8591913at2"/>
<dbReference type="EMBL" id="NISI01000002">
    <property type="protein sequence ID" value="OWR04612.1"/>
    <property type="molecule type" value="Genomic_DNA"/>
</dbReference>
<dbReference type="AlphaFoldDB" id="A0A254NCJ1"/>
<name>A0A254NCJ1_9BURK</name>
<sequence>MKSDSQDKLAQEIEHSLHERHGPMLGGAALYRALGYPTAAAMRQAVARGRVPVPLFDIEKRRGRFALTRDVAAWMARCRANGLTSPAANQHRAASASEENGM</sequence>
<evidence type="ECO:0000313" key="3">
    <source>
        <dbReference type="Proteomes" id="UP000197446"/>
    </source>
</evidence>
<dbReference type="RefSeq" id="WP_088482747.1">
    <property type="nucleotide sequence ID" value="NZ_NISI01000002.1"/>
</dbReference>
<protein>
    <submittedName>
        <fullName evidence="2">Uncharacterized protein</fullName>
    </submittedName>
</protein>
<proteinExistence type="predicted"/>
<accession>A0A254NCJ1</accession>
<reference evidence="2 3" key="1">
    <citation type="journal article" date="2007" name="Int. J. Syst. Evol. Microbiol.">
        <title>Description of Pelomonas aquatica sp. nov. and Pelomonas puraquae sp. nov., isolated from industrial and haemodialysis water.</title>
        <authorList>
            <person name="Gomila M."/>
            <person name="Bowien B."/>
            <person name="Falsen E."/>
            <person name="Moore E.R."/>
            <person name="Lalucat J."/>
        </authorList>
    </citation>
    <scope>NUCLEOTIDE SEQUENCE [LARGE SCALE GENOMIC DNA]</scope>
    <source>
        <strain evidence="2 3">CCUG 52769</strain>
    </source>
</reference>
<evidence type="ECO:0000313" key="2">
    <source>
        <dbReference type="EMBL" id="OWR04612.1"/>
    </source>
</evidence>
<dbReference type="Proteomes" id="UP000197446">
    <property type="component" value="Unassembled WGS sequence"/>
</dbReference>
<feature type="region of interest" description="Disordered" evidence="1">
    <location>
        <begin position="1"/>
        <end position="20"/>
    </location>
</feature>
<evidence type="ECO:0000256" key="1">
    <source>
        <dbReference type="SAM" id="MobiDB-lite"/>
    </source>
</evidence>